<comment type="similarity">
    <text evidence="1">Belongs to the 'phage' integrase family.</text>
</comment>
<dbReference type="InterPro" id="IPR050808">
    <property type="entry name" value="Phage_Integrase"/>
</dbReference>
<name>A0A1B4FCB8_9BURK</name>
<evidence type="ECO:0000313" key="4">
    <source>
        <dbReference type="Proteomes" id="UP000062519"/>
    </source>
</evidence>
<dbReference type="InterPro" id="IPR011010">
    <property type="entry name" value="DNA_brk_join_enz"/>
</dbReference>
<dbReference type="SUPFAM" id="SSF56349">
    <property type="entry name" value="DNA breaking-rejoining enzymes"/>
    <property type="match status" value="1"/>
</dbReference>
<dbReference type="PANTHER" id="PTHR30629:SF2">
    <property type="entry name" value="PROPHAGE INTEGRASE INTS-RELATED"/>
    <property type="match status" value="1"/>
</dbReference>
<protein>
    <recommendedName>
        <fullName evidence="5">Integrase</fullName>
    </recommendedName>
</protein>
<dbReference type="Proteomes" id="UP000062519">
    <property type="component" value="Chromosome 1"/>
</dbReference>
<keyword evidence="4" id="KW-1185">Reference proteome</keyword>
<accession>A0A1B4FCB8</accession>
<organism evidence="3 4">
    <name type="scientific">Burkholderia mayonis</name>
    <dbReference type="NCBI Taxonomy" id="1385591"/>
    <lineage>
        <taxon>Bacteria</taxon>
        <taxon>Pseudomonadati</taxon>
        <taxon>Pseudomonadota</taxon>
        <taxon>Betaproteobacteria</taxon>
        <taxon>Burkholderiales</taxon>
        <taxon>Burkholderiaceae</taxon>
        <taxon>Burkholderia</taxon>
        <taxon>pseudomallei group</taxon>
    </lineage>
</organism>
<evidence type="ECO:0000313" key="3">
    <source>
        <dbReference type="EMBL" id="AOJ01311.1"/>
    </source>
</evidence>
<evidence type="ECO:0000256" key="1">
    <source>
        <dbReference type="ARBA" id="ARBA00008857"/>
    </source>
</evidence>
<dbReference type="KEGG" id="buu:WS70_05255"/>
<dbReference type="GO" id="GO:0015074">
    <property type="term" value="P:DNA integration"/>
    <property type="evidence" value="ECO:0007669"/>
    <property type="project" value="UniProtKB-KW"/>
</dbReference>
<evidence type="ECO:0008006" key="5">
    <source>
        <dbReference type="Google" id="ProtNLM"/>
    </source>
</evidence>
<keyword evidence="2" id="KW-0229">DNA integration</keyword>
<dbReference type="AlphaFoldDB" id="A0A1B4FCB8"/>
<dbReference type="PANTHER" id="PTHR30629">
    <property type="entry name" value="PROPHAGE INTEGRASE"/>
    <property type="match status" value="1"/>
</dbReference>
<proteinExistence type="inferred from homology"/>
<dbReference type="GO" id="GO:0003677">
    <property type="term" value="F:DNA binding"/>
    <property type="evidence" value="ECO:0007669"/>
    <property type="project" value="InterPro"/>
</dbReference>
<gene>
    <name evidence="3" type="ORF">WS70_05255</name>
</gene>
<sequence length="72" mass="8354">MIRAEWQEFNEDAAEWRVPAERMKMRDPHIVPLSRQALDVLAELRAINGHHRFVFYSVHLPTKCGRVPSVGS</sequence>
<reference evidence="3 4" key="1">
    <citation type="submission" date="2015-12" db="EMBL/GenBank/DDBJ databases">
        <title>Diversity of Burkholderia near neighbor genomes.</title>
        <authorList>
            <person name="Sahl J."/>
            <person name="Wagner D."/>
            <person name="Keim P."/>
        </authorList>
    </citation>
    <scope>NUCLEOTIDE SEQUENCE [LARGE SCALE GENOMIC DNA]</scope>
    <source>
        <strain evidence="3 4">BDU6</strain>
    </source>
</reference>
<evidence type="ECO:0000256" key="2">
    <source>
        <dbReference type="ARBA" id="ARBA00022908"/>
    </source>
</evidence>
<dbReference type="EMBL" id="CP013386">
    <property type="protein sequence ID" value="AOJ01311.1"/>
    <property type="molecule type" value="Genomic_DNA"/>
</dbReference>